<dbReference type="VEuPathDB" id="FungiDB:KRP23_1414"/>
<dbReference type="EMBL" id="DS566041">
    <property type="status" value="NOT_ANNOTATED_CDS"/>
    <property type="molecule type" value="Genomic_DNA"/>
</dbReference>
<protein>
    <submittedName>
        <fullName evidence="2">Uncharacterized protein</fullName>
    </submittedName>
</protein>
<evidence type="ECO:0000313" key="3">
    <source>
        <dbReference type="Proteomes" id="UP000005238"/>
    </source>
</evidence>
<feature type="region of interest" description="Disordered" evidence="1">
    <location>
        <begin position="249"/>
        <end position="297"/>
    </location>
</feature>
<dbReference type="STRING" id="164328.H3GSC2"/>
<feature type="compositionally biased region" description="Acidic residues" evidence="1">
    <location>
        <begin position="279"/>
        <end position="288"/>
    </location>
</feature>
<sequence length="401" mass="44933">MKRSVSAPLRSRSRYSGSVLESALVGLGREDAEVRSTRKPRKKRRYAEAQSPVLGLQHALSAPVQRPRQEEEEDPFAHLKLLKKKKKREEREKVSPALTRSATKMKHSAGVLEMVERTPVTRSMSKKRWKRSSLEDVGQEEVVVQKKLLFQSPKKKKKRKIEKKQKILTKNCEVNKIKVQKTGRRPAPQLAKGKKKSVKKEQPEPEVEADIWTPEQLEALGDAKLKIPTVASNFWAQYEKKHVDDLFETTPSKEGLPELPDFDSIKSPELGTPSRSFADDDSDNDDEAPGMLKKLSSRRRDDIDSYVLGINRQHVAGGGVMAGGKVRRVTTMVTPAKTTSATSAKNKAVMLEEECGSHSLKGVVSPGGTTHIHVEKDGSSSEEEDHDDYHSSDEEEDFDLP</sequence>
<evidence type="ECO:0000256" key="1">
    <source>
        <dbReference type="SAM" id="MobiDB-lite"/>
    </source>
</evidence>
<evidence type="ECO:0000313" key="2">
    <source>
        <dbReference type="EnsemblProtists" id="Phyra79885"/>
    </source>
</evidence>
<dbReference type="Proteomes" id="UP000005238">
    <property type="component" value="Unassembled WGS sequence"/>
</dbReference>
<accession>H3GSC2</accession>
<reference evidence="3" key="1">
    <citation type="journal article" date="2006" name="Science">
        <title>Phytophthora genome sequences uncover evolutionary origins and mechanisms of pathogenesis.</title>
        <authorList>
            <person name="Tyler B.M."/>
            <person name="Tripathy S."/>
            <person name="Zhang X."/>
            <person name="Dehal P."/>
            <person name="Jiang R.H."/>
            <person name="Aerts A."/>
            <person name="Arredondo F.D."/>
            <person name="Baxter L."/>
            <person name="Bensasson D."/>
            <person name="Beynon J.L."/>
            <person name="Chapman J."/>
            <person name="Damasceno C.M."/>
            <person name="Dorrance A.E."/>
            <person name="Dou D."/>
            <person name="Dickerman A.W."/>
            <person name="Dubchak I.L."/>
            <person name="Garbelotto M."/>
            <person name="Gijzen M."/>
            <person name="Gordon S.G."/>
            <person name="Govers F."/>
            <person name="Grunwald N.J."/>
            <person name="Huang W."/>
            <person name="Ivors K.L."/>
            <person name="Jones R.W."/>
            <person name="Kamoun S."/>
            <person name="Krampis K."/>
            <person name="Lamour K.H."/>
            <person name="Lee M.K."/>
            <person name="McDonald W.H."/>
            <person name="Medina M."/>
            <person name="Meijer H.J."/>
            <person name="Nordberg E.K."/>
            <person name="Maclean D.J."/>
            <person name="Ospina-Giraldo M.D."/>
            <person name="Morris P.F."/>
            <person name="Phuntumart V."/>
            <person name="Putnam N.H."/>
            <person name="Rash S."/>
            <person name="Rose J.K."/>
            <person name="Sakihama Y."/>
            <person name="Salamov A.A."/>
            <person name="Savidor A."/>
            <person name="Scheuring C.F."/>
            <person name="Smith B.M."/>
            <person name="Sobral B.W."/>
            <person name="Terry A."/>
            <person name="Torto-Alalibo T.A."/>
            <person name="Win J."/>
            <person name="Xu Z."/>
            <person name="Zhang H."/>
            <person name="Grigoriev I.V."/>
            <person name="Rokhsar D.S."/>
            <person name="Boore J.L."/>
        </authorList>
    </citation>
    <scope>NUCLEOTIDE SEQUENCE [LARGE SCALE GENOMIC DNA]</scope>
    <source>
        <strain evidence="3">Pr102</strain>
    </source>
</reference>
<dbReference type="AlphaFoldDB" id="H3GSC2"/>
<proteinExistence type="predicted"/>
<reference evidence="2" key="2">
    <citation type="submission" date="2015-06" db="UniProtKB">
        <authorList>
            <consortium name="EnsemblProtists"/>
        </authorList>
    </citation>
    <scope>IDENTIFICATION</scope>
    <source>
        <strain evidence="2">Pr102</strain>
    </source>
</reference>
<feature type="region of interest" description="Disordered" evidence="1">
    <location>
        <begin position="178"/>
        <end position="213"/>
    </location>
</feature>
<dbReference type="InParanoid" id="H3GSC2"/>
<dbReference type="VEuPathDB" id="FungiDB:KRP22_1223"/>
<dbReference type="OMA" id="NFWAQVA"/>
<dbReference type="HOGENOM" id="CLU_028086_0_0_1"/>
<name>H3GSC2_PHYRM</name>
<dbReference type="eggNOG" id="ENOG502R0T1">
    <property type="taxonomic scope" value="Eukaryota"/>
</dbReference>
<feature type="region of interest" description="Disordered" evidence="1">
    <location>
        <begin position="359"/>
        <end position="401"/>
    </location>
</feature>
<feature type="region of interest" description="Disordered" evidence="1">
    <location>
        <begin position="26"/>
        <end position="132"/>
    </location>
</feature>
<organism evidence="2 3">
    <name type="scientific">Phytophthora ramorum</name>
    <name type="common">Sudden oak death agent</name>
    <dbReference type="NCBI Taxonomy" id="164328"/>
    <lineage>
        <taxon>Eukaryota</taxon>
        <taxon>Sar</taxon>
        <taxon>Stramenopiles</taxon>
        <taxon>Oomycota</taxon>
        <taxon>Peronosporomycetes</taxon>
        <taxon>Peronosporales</taxon>
        <taxon>Peronosporaceae</taxon>
        <taxon>Phytophthora</taxon>
    </lineage>
</organism>
<keyword evidence="3" id="KW-1185">Reference proteome</keyword>
<dbReference type="EnsemblProtists" id="Phyra79885">
    <property type="protein sequence ID" value="Phyra79885"/>
    <property type="gene ID" value="Phyra79885"/>
</dbReference>